<reference evidence="4 5" key="1">
    <citation type="submission" date="2019-03" db="EMBL/GenBank/DDBJ databases">
        <title>Genomic Encyclopedia of Type Strains, Phase IV (KMG-V): Genome sequencing to study the core and pangenomes of soil and plant-associated prokaryotes.</title>
        <authorList>
            <person name="Whitman W."/>
        </authorList>
    </citation>
    <scope>NUCLEOTIDE SEQUENCE [LARGE SCALE GENOMIC DNA]</scope>
    <source>
        <strain evidence="4 5">23C40</strain>
    </source>
</reference>
<dbReference type="GO" id="GO:0016054">
    <property type="term" value="P:organic acid catabolic process"/>
    <property type="evidence" value="ECO:0007669"/>
    <property type="project" value="UniProtKB-ARBA"/>
</dbReference>
<dbReference type="InterPro" id="IPR002204">
    <property type="entry name" value="3-OH-isobutyrate_DH-rel_CS"/>
</dbReference>
<comment type="caution">
    <text evidence="4">The sequence shown here is derived from an EMBL/GenBank/DDBJ whole genome shotgun (WGS) entry which is preliminary data.</text>
</comment>
<sequence length="170" mass="18395">MKVGFIGLGTMGGNAAKNIIRAGVETFVFDLRREAATDHLSMGATWVDSQREMISHVDCVVSMLFGPPHLDAVLNSSEGLLSGDCRGKLWIDMTTSSPRFMRDLIKPFVSVDVIDASVIPSIPSANINATTFMIAEKASDLIRGREPLPATKVDYYRANTDGNHDHAVGS</sequence>
<evidence type="ECO:0000256" key="1">
    <source>
        <dbReference type="ARBA" id="ARBA00023002"/>
    </source>
</evidence>
<dbReference type="PANTHER" id="PTHR22981">
    <property type="entry name" value="3-HYDROXYISOBUTYRATE DEHYDROGENASE-RELATED"/>
    <property type="match status" value="1"/>
</dbReference>
<evidence type="ECO:0000313" key="4">
    <source>
        <dbReference type="EMBL" id="TCN33937.1"/>
    </source>
</evidence>
<dbReference type="RefSeq" id="WP_132073082.1">
    <property type="nucleotide sequence ID" value="NZ_SLVU01000002.1"/>
</dbReference>
<dbReference type="Pfam" id="PF03446">
    <property type="entry name" value="NAD_binding_2"/>
    <property type="match status" value="1"/>
</dbReference>
<dbReference type="GO" id="GO:0016616">
    <property type="term" value="F:oxidoreductase activity, acting on the CH-OH group of donors, NAD or NADP as acceptor"/>
    <property type="evidence" value="ECO:0007669"/>
    <property type="project" value="TreeGrafter"/>
</dbReference>
<protein>
    <submittedName>
        <fullName evidence="4">GMC oxidoreductase</fullName>
    </submittedName>
</protein>
<dbReference type="Gene3D" id="3.40.50.720">
    <property type="entry name" value="NAD(P)-binding Rossmann-like Domain"/>
    <property type="match status" value="1"/>
</dbReference>
<accession>A0A4R2C0S5</accession>
<dbReference type="AlphaFoldDB" id="A0A4R2C0S5"/>
<keyword evidence="2" id="KW-0520">NAD</keyword>
<keyword evidence="1" id="KW-0560">Oxidoreductase</keyword>
<dbReference type="InterPro" id="IPR006115">
    <property type="entry name" value="6PGDH_NADP-bd"/>
</dbReference>
<feature type="domain" description="6-phosphogluconate dehydrogenase NADP-binding" evidence="3">
    <location>
        <begin position="2"/>
        <end position="126"/>
    </location>
</feature>
<dbReference type="PANTHER" id="PTHR22981:SF7">
    <property type="entry name" value="3-HYDROXYISOBUTYRATE DEHYDROGENASE, MITOCHONDRIAL"/>
    <property type="match status" value="1"/>
</dbReference>
<dbReference type="InterPro" id="IPR036291">
    <property type="entry name" value="NAD(P)-bd_dom_sf"/>
</dbReference>
<evidence type="ECO:0000313" key="5">
    <source>
        <dbReference type="Proteomes" id="UP000295043"/>
    </source>
</evidence>
<dbReference type="Proteomes" id="UP000295043">
    <property type="component" value="Unassembled WGS sequence"/>
</dbReference>
<organism evidence="4 5">
    <name type="scientific">Sinorhizobium americanum</name>
    <dbReference type="NCBI Taxonomy" id="194963"/>
    <lineage>
        <taxon>Bacteria</taxon>
        <taxon>Pseudomonadati</taxon>
        <taxon>Pseudomonadota</taxon>
        <taxon>Alphaproteobacteria</taxon>
        <taxon>Hyphomicrobiales</taxon>
        <taxon>Rhizobiaceae</taxon>
        <taxon>Sinorhizobium/Ensifer group</taxon>
        <taxon>Sinorhizobium</taxon>
    </lineage>
</organism>
<gene>
    <name evidence="4" type="ORF">EV184_102246</name>
</gene>
<evidence type="ECO:0000259" key="3">
    <source>
        <dbReference type="Pfam" id="PF03446"/>
    </source>
</evidence>
<dbReference type="EMBL" id="SLVU01000002">
    <property type="protein sequence ID" value="TCN33937.1"/>
    <property type="molecule type" value="Genomic_DNA"/>
</dbReference>
<name>A0A4R2C0S5_9HYPH</name>
<dbReference type="SUPFAM" id="SSF51735">
    <property type="entry name" value="NAD(P)-binding Rossmann-fold domains"/>
    <property type="match status" value="1"/>
</dbReference>
<proteinExistence type="predicted"/>
<evidence type="ECO:0000256" key="2">
    <source>
        <dbReference type="ARBA" id="ARBA00023027"/>
    </source>
</evidence>
<dbReference type="PROSITE" id="PS00895">
    <property type="entry name" value="3_HYDROXYISOBUT_DH"/>
    <property type="match status" value="1"/>
</dbReference>
<dbReference type="GO" id="GO:0050661">
    <property type="term" value="F:NADP binding"/>
    <property type="evidence" value="ECO:0007669"/>
    <property type="project" value="InterPro"/>
</dbReference>